<dbReference type="EnsemblPlants" id="KEH34869">
    <property type="protein sequence ID" value="KEH34869"/>
    <property type="gene ID" value="MTR_3g073710"/>
</dbReference>
<dbReference type="HOGENOM" id="CLU_1557578_0_0_1"/>
<evidence type="ECO:0000313" key="2">
    <source>
        <dbReference type="EMBL" id="KEH34869.1"/>
    </source>
</evidence>
<feature type="transmembrane region" description="Helical" evidence="1">
    <location>
        <begin position="129"/>
        <end position="149"/>
    </location>
</feature>
<evidence type="ECO:0000313" key="4">
    <source>
        <dbReference type="Proteomes" id="UP000002051"/>
    </source>
</evidence>
<dbReference type="Proteomes" id="UP000002051">
    <property type="component" value="Chromosome 3"/>
</dbReference>
<organism evidence="2 4">
    <name type="scientific">Medicago truncatula</name>
    <name type="common">Barrel medic</name>
    <name type="synonym">Medicago tribuloides</name>
    <dbReference type="NCBI Taxonomy" id="3880"/>
    <lineage>
        <taxon>Eukaryota</taxon>
        <taxon>Viridiplantae</taxon>
        <taxon>Streptophyta</taxon>
        <taxon>Embryophyta</taxon>
        <taxon>Tracheophyta</taxon>
        <taxon>Spermatophyta</taxon>
        <taxon>Magnoliopsida</taxon>
        <taxon>eudicotyledons</taxon>
        <taxon>Gunneridae</taxon>
        <taxon>Pentapetalae</taxon>
        <taxon>rosids</taxon>
        <taxon>fabids</taxon>
        <taxon>Fabales</taxon>
        <taxon>Fabaceae</taxon>
        <taxon>Papilionoideae</taxon>
        <taxon>50 kb inversion clade</taxon>
        <taxon>NPAAA clade</taxon>
        <taxon>Hologalegina</taxon>
        <taxon>IRL clade</taxon>
        <taxon>Trifolieae</taxon>
        <taxon>Medicago</taxon>
    </lineage>
</organism>
<evidence type="ECO:0000256" key="1">
    <source>
        <dbReference type="SAM" id="Phobius"/>
    </source>
</evidence>
<accession>A0A072UYN2</accession>
<name>A0A072UYN2_MEDTR</name>
<protein>
    <submittedName>
        <fullName evidence="2">Transmembrane protein, putative</fullName>
    </submittedName>
</protein>
<keyword evidence="4" id="KW-1185">Reference proteome</keyword>
<reference evidence="2 4" key="1">
    <citation type="journal article" date="2011" name="Nature">
        <title>The Medicago genome provides insight into the evolution of rhizobial symbioses.</title>
        <authorList>
            <person name="Young N.D."/>
            <person name="Debelle F."/>
            <person name="Oldroyd G.E."/>
            <person name="Geurts R."/>
            <person name="Cannon S.B."/>
            <person name="Udvardi M.K."/>
            <person name="Benedito V.A."/>
            <person name="Mayer K.F."/>
            <person name="Gouzy J."/>
            <person name="Schoof H."/>
            <person name="Van de Peer Y."/>
            <person name="Proost S."/>
            <person name="Cook D.R."/>
            <person name="Meyers B.C."/>
            <person name="Spannagl M."/>
            <person name="Cheung F."/>
            <person name="De Mita S."/>
            <person name="Krishnakumar V."/>
            <person name="Gundlach H."/>
            <person name="Zhou S."/>
            <person name="Mudge J."/>
            <person name="Bharti A.K."/>
            <person name="Murray J.D."/>
            <person name="Naoumkina M.A."/>
            <person name="Rosen B."/>
            <person name="Silverstein K.A."/>
            <person name="Tang H."/>
            <person name="Rombauts S."/>
            <person name="Zhao P.X."/>
            <person name="Zhou P."/>
            <person name="Barbe V."/>
            <person name="Bardou P."/>
            <person name="Bechner M."/>
            <person name="Bellec A."/>
            <person name="Berger A."/>
            <person name="Berges H."/>
            <person name="Bidwell S."/>
            <person name="Bisseling T."/>
            <person name="Choisne N."/>
            <person name="Couloux A."/>
            <person name="Denny R."/>
            <person name="Deshpande S."/>
            <person name="Dai X."/>
            <person name="Doyle J.J."/>
            <person name="Dudez A.M."/>
            <person name="Farmer A.D."/>
            <person name="Fouteau S."/>
            <person name="Franken C."/>
            <person name="Gibelin C."/>
            <person name="Gish J."/>
            <person name="Goldstein S."/>
            <person name="Gonzalez A.J."/>
            <person name="Green P.J."/>
            <person name="Hallab A."/>
            <person name="Hartog M."/>
            <person name="Hua A."/>
            <person name="Humphray S.J."/>
            <person name="Jeong D.H."/>
            <person name="Jing Y."/>
            <person name="Jocker A."/>
            <person name="Kenton S.M."/>
            <person name="Kim D.J."/>
            <person name="Klee K."/>
            <person name="Lai H."/>
            <person name="Lang C."/>
            <person name="Lin S."/>
            <person name="Macmil S.L."/>
            <person name="Magdelenat G."/>
            <person name="Matthews L."/>
            <person name="McCorrison J."/>
            <person name="Monaghan E.L."/>
            <person name="Mun J.H."/>
            <person name="Najar F.Z."/>
            <person name="Nicholson C."/>
            <person name="Noirot C."/>
            <person name="O'Bleness M."/>
            <person name="Paule C.R."/>
            <person name="Poulain J."/>
            <person name="Prion F."/>
            <person name="Qin B."/>
            <person name="Qu C."/>
            <person name="Retzel E.F."/>
            <person name="Riddle C."/>
            <person name="Sallet E."/>
            <person name="Samain S."/>
            <person name="Samson N."/>
            <person name="Sanders I."/>
            <person name="Saurat O."/>
            <person name="Scarpelli C."/>
            <person name="Schiex T."/>
            <person name="Segurens B."/>
            <person name="Severin A.J."/>
            <person name="Sherrier D.J."/>
            <person name="Shi R."/>
            <person name="Sims S."/>
            <person name="Singer S.R."/>
            <person name="Sinharoy S."/>
            <person name="Sterck L."/>
            <person name="Viollet A."/>
            <person name="Wang B.B."/>
            <person name="Wang K."/>
            <person name="Wang M."/>
            <person name="Wang X."/>
            <person name="Warfsmann J."/>
            <person name="Weissenbach J."/>
            <person name="White D.D."/>
            <person name="White J.D."/>
            <person name="Wiley G.B."/>
            <person name="Wincker P."/>
            <person name="Xing Y."/>
            <person name="Yang L."/>
            <person name="Yao Z."/>
            <person name="Ying F."/>
            <person name="Zhai J."/>
            <person name="Zhou L."/>
            <person name="Zuber A."/>
            <person name="Denarie J."/>
            <person name="Dixon R.A."/>
            <person name="May G.D."/>
            <person name="Schwartz D.C."/>
            <person name="Rogers J."/>
            <person name="Quetier F."/>
            <person name="Town C.D."/>
            <person name="Roe B.A."/>
        </authorList>
    </citation>
    <scope>NUCLEOTIDE SEQUENCE [LARGE SCALE GENOMIC DNA]</scope>
    <source>
        <strain evidence="2">A17</strain>
        <strain evidence="3 4">cv. Jemalong A17</strain>
    </source>
</reference>
<keyword evidence="1" id="KW-1133">Transmembrane helix</keyword>
<reference evidence="2 4" key="2">
    <citation type="journal article" date="2014" name="BMC Genomics">
        <title>An improved genome release (version Mt4.0) for the model legume Medicago truncatula.</title>
        <authorList>
            <person name="Tang H."/>
            <person name="Krishnakumar V."/>
            <person name="Bidwell S."/>
            <person name="Rosen B."/>
            <person name="Chan A."/>
            <person name="Zhou S."/>
            <person name="Gentzbittel L."/>
            <person name="Childs K.L."/>
            <person name="Yandell M."/>
            <person name="Gundlach H."/>
            <person name="Mayer K.F."/>
            <person name="Schwartz D.C."/>
            <person name="Town C.D."/>
        </authorList>
    </citation>
    <scope>GENOME REANNOTATION</scope>
    <source>
        <strain evidence="2">A17</strain>
        <strain evidence="3 4">cv. Jemalong A17</strain>
    </source>
</reference>
<dbReference type="EMBL" id="CM001219">
    <property type="protein sequence ID" value="KEH34869.1"/>
    <property type="molecule type" value="Genomic_DNA"/>
</dbReference>
<evidence type="ECO:0000313" key="3">
    <source>
        <dbReference type="EnsemblPlants" id="KEH34869"/>
    </source>
</evidence>
<sequence length="172" mass="19785">MRRGMHTGQTLFPPGIEPGIPLIRPWKELIATGAQTTWSFISFVTLIGMYPAGMPGHRYYYPHHPYHQQNTIFNKDYNNIAERNPYFDRRMMEPRHQVEANRVGYDRYGRFDSNISFYGRVDPYPSYQAYYDGAVFFFFGVLLGVGLVVALMGSYGGVVALMFVCFVLVVAR</sequence>
<dbReference type="AlphaFoldDB" id="A0A072UYN2"/>
<reference evidence="3" key="3">
    <citation type="submission" date="2015-04" db="UniProtKB">
        <authorList>
            <consortium name="EnsemblPlants"/>
        </authorList>
    </citation>
    <scope>IDENTIFICATION</scope>
    <source>
        <strain evidence="3">cv. Jemalong A17</strain>
    </source>
</reference>
<keyword evidence="1" id="KW-0472">Membrane</keyword>
<gene>
    <name evidence="2" type="ordered locus">MTR_3g073710</name>
</gene>
<proteinExistence type="predicted"/>
<keyword evidence="1 2" id="KW-0812">Transmembrane</keyword>